<name>A0ABU9GU02_9GAMM</name>
<keyword evidence="1" id="KW-0805">Transcription regulation</keyword>
<reference evidence="5 6" key="1">
    <citation type="submission" date="2024-02" db="EMBL/GenBank/DDBJ databases">
        <title>Bacteria isolated from the canopy kelp, Nereocystis luetkeana.</title>
        <authorList>
            <person name="Pfister C.A."/>
            <person name="Younker I.T."/>
            <person name="Light S.H."/>
        </authorList>
    </citation>
    <scope>NUCLEOTIDE SEQUENCE [LARGE SCALE GENOMIC DNA]</scope>
    <source>
        <strain evidence="5 6">TI.1.05</strain>
    </source>
</reference>
<evidence type="ECO:0000313" key="5">
    <source>
        <dbReference type="EMBL" id="MEL0630806.1"/>
    </source>
</evidence>
<evidence type="ECO:0000256" key="3">
    <source>
        <dbReference type="ARBA" id="ARBA00023163"/>
    </source>
</evidence>
<dbReference type="EMBL" id="JBAKAZ010000091">
    <property type="protein sequence ID" value="MEL0630806.1"/>
    <property type="molecule type" value="Genomic_DNA"/>
</dbReference>
<gene>
    <name evidence="5" type="ORF">V6256_14450</name>
</gene>
<evidence type="ECO:0000313" key="6">
    <source>
        <dbReference type="Proteomes" id="UP001369082"/>
    </source>
</evidence>
<evidence type="ECO:0000259" key="4">
    <source>
        <dbReference type="PROSITE" id="PS50043"/>
    </source>
</evidence>
<accession>A0ABU9GU02</accession>
<evidence type="ECO:0000256" key="1">
    <source>
        <dbReference type="ARBA" id="ARBA00023015"/>
    </source>
</evidence>
<organism evidence="5 6">
    <name type="scientific">Psychromonas aquatilis</name>
    <dbReference type="NCBI Taxonomy" id="2005072"/>
    <lineage>
        <taxon>Bacteria</taxon>
        <taxon>Pseudomonadati</taxon>
        <taxon>Pseudomonadota</taxon>
        <taxon>Gammaproteobacteria</taxon>
        <taxon>Alteromonadales</taxon>
        <taxon>Psychromonadaceae</taxon>
        <taxon>Psychromonas</taxon>
    </lineage>
</organism>
<dbReference type="Pfam" id="PF00196">
    <property type="entry name" value="GerE"/>
    <property type="match status" value="1"/>
</dbReference>
<comment type="caution">
    <text evidence="5">The sequence shown here is derived from an EMBL/GenBank/DDBJ whole genome shotgun (WGS) entry which is preliminary data.</text>
</comment>
<dbReference type="SMART" id="SM00421">
    <property type="entry name" value="HTH_LUXR"/>
    <property type="match status" value="1"/>
</dbReference>
<dbReference type="Gene3D" id="1.10.10.10">
    <property type="entry name" value="Winged helix-like DNA-binding domain superfamily/Winged helix DNA-binding domain"/>
    <property type="match status" value="1"/>
</dbReference>
<feature type="domain" description="HTH luxR-type" evidence="4">
    <location>
        <begin position="196"/>
        <end position="261"/>
    </location>
</feature>
<dbReference type="RefSeq" id="WP_341598960.1">
    <property type="nucleotide sequence ID" value="NZ_JBAKAZ010000091.1"/>
</dbReference>
<keyword evidence="2" id="KW-0238">DNA-binding</keyword>
<dbReference type="PRINTS" id="PR00038">
    <property type="entry name" value="HTHLUXR"/>
</dbReference>
<dbReference type="InterPro" id="IPR000792">
    <property type="entry name" value="Tscrpt_reg_LuxR_C"/>
</dbReference>
<dbReference type="PANTHER" id="PTHR44688:SF16">
    <property type="entry name" value="DNA-BINDING TRANSCRIPTIONAL ACTIVATOR DEVR_DOSR"/>
    <property type="match status" value="1"/>
</dbReference>
<keyword evidence="6" id="KW-1185">Reference proteome</keyword>
<keyword evidence="3" id="KW-0804">Transcription</keyword>
<proteinExistence type="predicted"/>
<dbReference type="InterPro" id="IPR016032">
    <property type="entry name" value="Sig_transdc_resp-reg_C-effctor"/>
</dbReference>
<dbReference type="SUPFAM" id="SSF46894">
    <property type="entry name" value="C-terminal effector domain of the bipartite response regulators"/>
    <property type="match status" value="1"/>
</dbReference>
<protein>
    <submittedName>
        <fullName evidence="5">Helix-turn-helix transcriptional regulator</fullName>
    </submittedName>
</protein>
<dbReference type="Proteomes" id="UP001369082">
    <property type="component" value="Unassembled WGS sequence"/>
</dbReference>
<dbReference type="PANTHER" id="PTHR44688">
    <property type="entry name" value="DNA-BINDING TRANSCRIPTIONAL ACTIVATOR DEVR_DOSR"/>
    <property type="match status" value="1"/>
</dbReference>
<sequence length="264" mass="30250">MPTKEQDKALAEVVRSLGNANFAEALGYFVKKIIDFDNLIIIAYHKDMNPEELYRECSTSTVYQNMQSHYLTAAYLLDPFYHAIKNGIQKGIHCIFDLAPDQFKQTSYFNEYYQATTLVDEFSLFARINHDITLTACFGRDKTSGLRFGKTELKKIKSYENILSALCQQHWKDYQPKEGKGIVLPPIKQRLRGKLQEQHGISLSPRQAEVALYILQGHSSLSISLNLNISKETVKVFRKQLYSKCNISSQAELFALLMPIFSML</sequence>
<evidence type="ECO:0000256" key="2">
    <source>
        <dbReference type="ARBA" id="ARBA00023125"/>
    </source>
</evidence>
<dbReference type="PROSITE" id="PS50043">
    <property type="entry name" value="HTH_LUXR_2"/>
    <property type="match status" value="1"/>
</dbReference>
<dbReference type="InterPro" id="IPR036388">
    <property type="entry name" value="WH-like_DNA-bd_sf"/>
</dbReference>
<dbReference type="CDD" id="cd06170">
    <property type="entry name" value="LuxR_C_like"/>
    <property type="match status" value="1"/>
</dbReference>